<dbReference type="SUPFAM" id="SSF55347">
    <property type="entry name" value="Glyceraldehyde-3-phosphate dehydrogenase-like, C-terminal domain"/>
    <property type="match status" value="1"/>
</dbReference>
<gene>
    <name evidence="3" type="ORF">A6J77_007095</name>
</gene>
<organism evidence="3 4">
    <name type="scientific">Aerococcus viridans</name>
    <dbReference type="NCBI Taxonomy" id="1377"/>
    <lineage>
        <taxon>Bacteria</taxon>
        <taxon>Bacillati</taxon>
        <taxon>Bacillota</taxon>
        <taxon>Bacilli</taxon>
        <taxon>Lactobacillales</taxon>
        <taxon>Aerococcaceae</taxon>
        <taxon>Aerococcus</taxon>
    </lineage>
</organism>
<name>A0A2J9PNT9_9LACT</name>
<feature type="domain" description="Gfo/Idh/MocA-like oxidoreductase N-terminal" evidence="1">
    <location>
        <begin position="2"/>
        <end position="110"/>
    </location>
</feature>
<reference evidence="4" key="1">
    <citation type="submission" date="2017-12" db="EMBL/GenBank/DDBJ databases">
        <title>FDA dAtabase for Regulatory Grade micrObial Sequences (FDA-ARGOS): Supporting development and validation of Infectious Disease Dx tests.</title>
        <authorList>
            <person name="Hoffmann M."/>
            <person name="Allard M."/>
            <person name="Evans P."/>
            <person name="Brown E."/>
            <person name="Tallon L."/>
            <person name="Sadzewicz L."/>
            <person name="Sengamalay N."/>
            <person name="Ott S."/>
            <person name="Godinez A."/>
            <person name="Nagaraj S."/>
            <person name="Vavikolanu K."/>
            <person name="Aluvathingal J."/>
            <person name="Nadendla S."/>
            <person name="Sichtig H."/>
        </authorList>
    </citation>
    <scope>NUCLEOTIDE SEQUENCE [LARGE SCALE GENOMIC DNA]</scope>
    <source>
        <strain evidence="4">FDAARGOS_249</strain>
    </source>
</reference>
<protein>
    <submittedName>
        <fullName evidence="3">Gfo/Idh/MocA family oxidoreductase</fullName>
    </submittedName>
</protein>
<evidence type="ECO:0000259" key="2">
    <source>
        <dbReference type="Pfam" id="PF22725"/>
    </source>
</evidence>
<dbReference type="InterPro" id="IPR036291">
    <property type="entry name" value="NAD(P)-bd_dom_sf"/>
</dbReference>
<dbReference type="PANTHER" id="PTHR43054">
    <property type="match status" value="1"/>
</dbReference>
<evidence type="ECO:0000259" key="1">
    <source>
        <dbReference type="Pfam" id="PF01408"/>
    </source>
</evidence>
<dbReference type="Pfam" id="PF01408">
    <property type="entry name" value="GFO_IDH_MocA"/>
    <property type="match status" value="1"/>
</dbReference>
<dbReference type="Gene3D" id="3.30.360.10">
    <property type="entry name" value="Dihydrodipicolinate Reductase, domain 2"/>
    <property type="match status" value="1"/>
</dbReference>
<dbReference type="PANTHER" id="PTHR43054:SF1">
    <property type="entry name" value="SCYLLO-INOSITOL 2-DEHYDROGENASE (NADP(+)) IOLU"/>
    <property type="match status" value="1"/>
</dbReference>
<dbReference type="InterPro" id="IPR000683">
    <property type="entry name" value="Gfo/Idh/MocA-like_OxRdtase_N"/>
</dbReference>
<feature type="domain" description="GFO/IDH/MocA-like oxidoreductase" evidence="2">
    <location>
        <begin position="140"/>
        <end position="248"/>
    </location>
</feature>
<dbReference type="Proteomes" id="UP000192813">
    <property type="component" value="Unassembled WGS sequence"/>
</dbReference>
<proteinExistence type="predicted"/>
<comment type="caution">
    <text evidence="3">The sequence shown here is derived from an EMBL/GenBank/DDBJ whole genome shotgun (WGS) entry which is preliminary data.</text>
</comment>
<accession>A0A2J9PNT9</accession>
<dbReference type="RefSeq" id="WP_083069458.1">
    <property type="nucleotide sequence ID" value="NZ_NBTM02000001.1"/>
</dbReference>
<dbReference type="Pfam" id="PF22725">
    <property type="entry name" value="GFO_IDH_MocA_C3"/>
    <property type="match status" value="1"/>
</dbReference>
<dbReference type="Gene3D" id="3.40.50.720">
    <property type="entry name" value="NAD(P)-binding Rossmann-like Domain"/>
    <property type="match status" value="1"/>
</dbReference>
<sequence length="334" mass="37156">MKLGIVGTGKVVAQFLPVLAELPEVQVTAINSTPKSVDKAIAFQKQYGIDQVYSDYNQFLTEADIDTVYVAVINNLHFPFAKEALLHGKHVICEKPFTMSQKELIELERLSIDYDLVLAEAVTGQFVENYGKIRELLPLLGDIKLIECNFSKYSSKYDSFTAGNVLPAFNIKNGGGALMDLNSSNIHFVVGLIGKPKKVAYYPNIENAIDTSGVLIMDYGYTKAVCMASKDSTGENGATIQGTKGTIRVNSATNRVTSFDIWTNDGYMDHFELNACEHKMGAEFKIFANWIDHEDTMYAEEHLAQSLTVMEILDMAIADSNLIEEPFWEPKLTF</sequence>
<dbReference type="AlphaFoldDB" id="A0A2J9PNT9"/>
<dbReference type="SUPFAM" id="SSF51735">
    <property type="entry name" value="NAD(P)-binding Rossmann-fold domains"/>
    <property type="match status" value="1"/>
</dbReference>
<dbReference type="GO" id="GO:0000166">
    <property type="term" value="F:nucleotide binding"/>
    <property type="evidence" value="ECO:0007669"/>
    <property type="project" value="InterPro"/>
</dbReference>
<dbReference type="InterPro" id="IPR055170">
    <property type="entry name" value="GFO_IDH_MocA-like_dom"/>
</dbReference>
<evidence type="ECO:0000313" key="3">
    <source>
        <dbReference type="EMBL" id="PNL92005.1"/>
    </source>
</evidence>
<evidence type="ECO:0000313" key="4">
    <source>
        <dbReference type="Proteomes" id="UP000192813"/>
    </source>
</evidence>
<dbReference type="EMBL" id="NBTM02000001">
    <property type="protein sequence ID" value="PNL92005.1"/>
    <property type="molecule type" value="Genomic_DNA"/>
</dbReference>